<protein>
    <submittedName>
        <fullName evidence="2">Uncharacterized protein</fullName>
    </submittedName>
</protein>
<dbReference type="OrthoDB" id="384893at2759"/>
<dbReference type="RefSeq" id="XP_022812218.1">
    <property type="nucleotide sequence ID" value="XM_022956023.1"/>
</dbReference>
<gene>
    <name evidence="3" type="ORF">PY17X_0928000</name>
    <name evidence="2" type="ORF">PYYM_0927400</name>
</gene>
<keyword evidence="1" id="KW-0472">Membrane</keyword>
<keyword evidence="1" id="KW-1133">Transmembrane helix</keyword>
<dbReference type="GeneID" id="34859852"/>
<dbReference type="Proteomes" id="UP000072874">
    <property type="component" value="Chromosome 9"/>
</dbReference>
<organism evidence="2 5">
    <name type="scientific">Plasmodium yoelii</name>
    <dbReference type="NCBI Taxonomy" id="5861"/>
    <lineage>
        <taxon>Eukaryota</taxon>
        <taxon>Sar</taxon>
        <taxon>Alveolata</taxon>
        <taxon>Apicomplexa</taxon>
        <taxon>Aconoidasida</taxon>
        <taxon>Haemosporida</taxon>
        <taxon>Plasmodiidae</taxon>
        <taxon>Plasmodium</taxon>
        <taxon>Plasmodium (Vinckeia)</taxon>
    </lineage>
</organism>
<evidence type="ECO:0000313" key="3">
    <source>
        <dbReference type="EMBL" id="VTZ78469.1"/>
    </source>
</evidence>
<dbReference type="OMA" id="MKLENNM"/>
<reference evidence="4 5" key="1">
    <citation type="journal article" date="2014" name="BMC Biol.">
        <title>A comprehensive evaluation of rodent malaria parasite genomes and gene expression.</title>
        <authorList>
            <person name="Otto T.D."/>
            <person name="Bohme U."/>
            <person name="Jackson A.P."/>
            <person name="Hunt M."/>
            <person name="Franke-Fayard B."/>
            <person name="Hoeijmakers W.A."/>
            <person name="Religa A.A."/>
            <person name="Robertson L."/>
            <person name="Sanders M."/>
            <person name="Ogun S.A."/>
            <person name="Cunningham D."/>
            <person name="Erhart A."/>
            <person name="Billker O."/>
            <person name="Khan S.M."/>
            <person name="Stunnenberg H.G."/>
            <person name="Langhorne J."/>
            <person name="Holder A.A."/>
            <person name="Waters A.P."/>
            <person name="Newbold C.I."/>
            <person name="Pain A."/>
            <person name="Berriman M."/>
            <person name="Janse C.J."/>
        </authorList>
    </citation>
    <scope>NUCLEOTIDE SEQUENCE [LARGE SCALE GENOMIC DNA]</scope>
    <source>
        <strain evidence="3 4">17X</strain>
        <strain evidence="2 5">YM</strain>
    </source>
</reference>
<reference evidence="2" key="3">
    <citation type="submission" date="2014-05" db="EMBL/GenBank/DDBJ databases">
        <authorList>
            <person name="Aslett A.Martin."/>
            <person name="De Silva Nishadi"/>
        </authorList>
    </citation>
    <scope>NUCLEOTIDE SEQUENCE</scope>
    <source>
        <strain evidence="2">YM</strain>
    </source>
</reference>
<accession>A0A078K7Z9</accession>
<evidence type="ECO:0000256" key="1">
    <source>
        <dbReference type="SAM" id="Phobius"/>
    </source>
</evidence>
<reference evidence="3" key="2">
    <citation type="submission" date="2014-05" db="EMBL/GenBank/DDBJ databases">
        <authorList>
            <person name="Aslett M.A."/>
            <person name="De Silva N."/>
        </authorList>
    </citation>
    <scope>NUCLEOTIDE SEQUENCE</scope>
    <source>
        <strain evidence="3">17X</strain>
    </source>
</reference>
<dbReference type="KEGG" id="pyo:PY17X_0928000"/>
<evidence type="ECO:0000313" key="5">
    <source>
        <dbReference type="Proteomes" id="UP000072904"/>
    </source>
</evidence>
<dbReference type="EMBL" id="LM993663">
    <property type="protein sequence ID" value="VTZ78469.1"/>
    <property type="molecule type" value="Genomic_DNA"/>
</dbReference>
<dbReference type="VEuPathDB" id="PlasmoDB:PY17X_0928000"/>
<dbReference type="EMBL" id="LK934637">
    <property type="protein sequence ID" value="CDU18052.1"/>
    <property type="molecule type" value="Genomic_DNA"/>
</dbReference>
<keyword evidence="1" id="KW-0812">Transmembrane</keyword>
<proteinExistence type="predicted"/>
<dbReference type="Proteomes" id="UP000072904">
    <property type="component" value="Chromosome 9"/>
</dbReference>
<sequence>MSGTFEYIYIGIISALLLKICVSFYKNKNERNNITSKKYCGSTNSVSKSTIHIICDITNSFGKHYVANFATQKYIVGIIPIYKSYNKEYEDVSNFNAFMANFFNFLNLRNGKVILASEDNCILNFIQNTIEINDENDEVLLASCIINNDKVSVVVCCINYEKEMDKLNLFLRDKERENYVVINNLFINNNVNIKNEKFEHIELLEKMPLTQESDDISNLLSFLNFFNVNKDCLYDFYSFMQINIKNYIYVYKLLGNNAYPETFLNIYMDNNHRNTKIYNSIIDIYHVLISEAIKKNEKNIIMKKFYPFCCQNYNYNQMTKYAYMKLENNMLFYFYKTYFYLYYQITMLFSRNDQ</sequence>
<evidence type="ECO:0000313" key="4">
    <source>
        <dbReference type="Proteomes" id="UP000072874"/>
    </source>
</evidence>
<dbReference type="VEuPathDB" id="PlasmoDB:Py17XNL_000900298"/>
<reference evidence="3" key="4">
    <citation type="submission" date="2019-05" db="EMBL/GenBank/DDBJ databases">
        <authorList>
            <consortium name="Pathogen Informatics"/>
        </authorList>
    </citation>
    <scope>NUCLEOTIDE SEQUENCE</scope>
    <source>
        <strain evidence="3">17X</strain>
    </source>
</reference>
<dbReference type="AlphaFoldDB" id="A0A078K7Z9"/>
<feature type="transmembrane region" description="Helical" evidence="1">
    <location>
        <begin position="7"/>
        <end position="25"/>
    </location>
</feature>
<name>A0A078K7Z9_PLAYE</name>
<evidence type="ECO:0000313" key="2">
    <source>
        <dbReference type="EMBL" id="CDU18052.1"/>
    </source>
</evidence>
<dbReference type="VEuPathDB" id="PlasmoDB:PYYM_0927400"/>